<name>A0AA35M6J1_9HYPO</name>
<protein>
    <submittedName>
        <fullName evidence="1">Uncharacterized protein</fullName>
    </submittedName>
</protein>
<evidence type="ECO:0000313" key="2">
    <source>
        <dbReference type="Proteomes" id="UP001160390"/>
    </source>
</evidence>
<keyword evidence="2" id="KW-1185">Reference proteome</keyword>
<dbReference type="Proteomes" id="UP001160390">
    <property type="component" value="Unassembled WGS sequence"/>
</dbReference>
<organism evidence="1 2">
    <name type="scientific">Clonostachys chloroleuca</name>
    <dbReference type="NCBI Taxonomy" id="1926264"/>
    <lineage>
        <taxon>Eukaryota</taxon>
        <taxon>Fungi</taxon>
        <taxon>Dikarya</taxon>
        <taxon>Ascomycota</taxon>
        <taxon>Pezizomycotina</taxon>
        <taxon>Sordariomycetes</taxon>
        <taxon>Hypocreomycetidae</taxon>
        <taxon>Hypocreales</taxon>
        <taxon>Bionectriaceae</taxon>
        <taxon>Clonostachys</taxon>
    </lineage>
</organism>
<proteinExistence type="predicted"/>
<evidence type="ECO:0000313" key="1">
    <source>
        <dbReference type="EMBL" id="CAI6091450.1"/>
    </source>
</evidence>
<dbReference type="EMBL" id="CABFNP030001148">
    <property type="protein sequence ID" value="CAI6091450.1"/>
    <property type="molecule type" value="Genomic_DNA"/>
</dbReference>
<reference evidence="1" key="1">
    <citation type="submission" date="2023-01" db="EMBL/GenBank/DDBJ databases">
        <authorList>
            <person name="Piombo E."/>
        </authorList>
    </citation>
    <scope>NUCLEOTIDE SEQUENCE</scope>
</reference>
<gene>
    <name evidence="1" type="ORF">CCHLO57077_00019885</name>
</gene>
<dbReference type="AlphaFoldDB" id="A0AA35M6J1"/>
<sequence>MWDVEEKIFVLLYYNLSTERAIIKVNITEIVESKRSNTGKQYGCKREEYSYEASLEVALQVVVLTLFIPGTRKHTSFAFVYLHKYKGTNAY</sequence>
<comment type="caution">
    <text evidence="1">The sequence shown here is derived from an EMBL/GenBank/DDBJ whole genome shotgun (WGS) entry which is preliminary data.</text>
</comment>
<accession>A0AA35M6J1</accession>